<name>X1Q3K8_9ZZZZ</name>
<keyword evidence="1" id="KW-1133">Transmembrane helix</keyword>
<keyword evidence="1" id="KW-0472">Membrane</keyword>
<dbReference type="AlphaFoldDB" id="X1Q3K8"/>
<comment type="caution">
    <text evidence="2">The sequence shown here is derived from an EMBL/GenBank/DDBJ whole genome shotgun (WGS) entry which is preliminary data.</text>
</comment>
<dbReference type="EMBL" id="BARV01026920">
    <property type="protein sequence ID" value="GAI45660.1"/>
    <property type="molecule type" value="Genomic_DNA"/>
</dbReference>
<evidence type="ECO:0000313" key="2">
    <source>
        <dbReference type="EMBL" id="GAI45660.1"/>
    </source>
</evidence>
<sequence length="143" mass="15732">TAALTLLIPLLILGVPLIDSSYSIVAAYVRPEVQDQGDYPSFSESRLRQKLQSYGFSLRGANLTIIGSSLYLSLSALIISINQSLYLLVALVVFGGLIFELLTKQVKLGEIIIGEDTSNHRVSPHNRSSKNLPYIYYLSLTTI</sequence>
<feature type="non-terminal residue" evidence="2">
    <location>
        <position position="1"/>
    </location>
</feature>
<evidence type="ECO:0000256" key="1">
    <source>
        <dbReference type="SAM" id="Phobius"/>
    </source>
</evidence>
<keyword evidence="1" id="KW-0812">Transmembrane</keyword>
<feature type="transmembrane region" description="Helical" evidence="1">
    <location>
        <begin position="85"/>
        <end position="102"/>
    </location>
</feature>
<protein>
    <submittedName>
        <fullName evidence="2">Uncharacterized protein</fullName>
    </submittedName>
</protein>
<feature type="transmembrane region" description="Helical" evidence="1">
    <location>
        <begin position="6"/>
        <end position="29"/>
    </location>
</feature>
<proteinExistence type="predicted"/>
<accession>X1Q3K8</accession>
<reference evidence="2" key="1">
    <citation type="journal article" date="2014" name="Front. Microbiol.">
        <title>High frequency of phylogenetically diverse reductive dehalogenase-homologous genes in deep subseafloor sedimentary metagenomes.</title>
        <authorList>
            <person name="Kawai M."/>
            <person name="Futagami T."/>
            <person name="Toyoda A."/>
            <person name="Takaki Y."/>
            <person name="Nishi S."/>
            <person name="Hori S."/>
            <person name="Arai W."/>
            <person name="Tsubouchi T."/>
            <person name="Morono Y."/>
            <person name="Uchiyama I."/>
            <person name="Ito T."/>
            <person name="Fujiyama A."/>
            <person name="Inagaki F."/>
            <person name="Takami H."/>
        </authorList>
    </citation>
    <scope>NUCLEOTIDE SEQUENCE</scope>
    <source>
        <strain evidence="2">Expedition CK06-06</strain>
    </source>
</reference>
<organism evidence="2">
    <name type="scientific">marine sediment metagenome</name>
    <dbReference type="NCBI Taxonomy" id="412755"/>
    <lineage>
        <taxon>unclassified sequences</taxon>
        <taxon>metagenomes</taxon>
        <taxon>ecological metagenomes</taxon>
    </lineage>
</organism>
<gene>
    <name evidence="2" type="ORF">S06H3_43400</name>
</gene>